<keyword evidence="1" id="KW-0732">Signal</keyword>
<accession>A0AA91DNP1</accession>
<feature type="chain" id="PRO_5041667401" description="DUF2946 domain-containing protein" evidence="1">
    <location>
        <begin position="19"/>
        <end position="118"/>
    </location>
</feature>
<reference evidence="2 3" key="1">
    <citation type="submission" date="2016-03" db="EMBL/GenBank/DDBJ databases">
        <title>Genome sequence of Variovorax paradoxus KB5.</title>
        <authorList>
            <person name="Jeong H."/>
            <person name="Hong C.E."/>
            <person name="Jo S.H."/>
            <person name="Park J.M."/>
        </authorList>
    </citation>
    <scope>NUCLEOTIDE SEQUENCE [LARGE SCALE GENOMIC DNA]</scope>
    <source>
        <strain evidence="2 3">KB5</strain>
    </source>
</reference>
<evidence type="ECO:0000313" key="3">
    <source>
        <dbReference type="Proteomes" id="UP000077852"/>
    </source>
</evidence>
<dbReference type="EMBL" id="LVHG01000044">
    <property type="protein sequence ID" value="OAK63677.1"/>
    <property type="molecule type" value="Genomic_DNA"/>
</dbReference>
<feature type="signal peptide" evidence="1">
    <location>
        <begin position="1"/>
        <end position="18"/>
    </location>
</feature>
<protein>
    <recommendedName>
        <fullName evidence="4">DUF2946 domain-containing protein</fullName>
    </recommendedName>
</protein>
<dbReference type="AlphaFoldDB" id="A0AA91DNP1"/>
<gene>
    <name evidence="2" type="ORF">A3K87_16280</name>
</gene>
<comment type="caution">
    <text evidence="2">The sequence shown here is derived from an EMBL/GenBank/DDBJ whole genome shotgun (WGS) entry which is preliminary data.</text>
</comment>
<evidence type="ECO:0000256" key="1">
    <source>
        <dbReference type="SAM" id="SignalP"/>
    </source>
</evidence>
<evidence type="ECO:0008006" key="4">
    <source>
        <dbReference type="Google" id="ProtNLM"/>
    </source>
</evidence>
<name>A0AA91DNP1_VARPD</name>
<sequence>MAALFVVMSLLFSQLALASYVCPGAPDTGSMSEMMASGEPCEGMDTAQPVLCFQHAADMSLSVEHVKLATPSLPAIVQIVVMPLVLVSEGHALPQQAVPERQHPPPDPVFLATRRLRV</sequence>
<organism evidence="2 3">
    <name type="scientific">Variovorax paradoxus</name>
    <dbReference type="NCBI Taxonomy" id="34073"/>
    <lineage>
        <taxon>Bacteria</taxon>
        <taxon>Pseudomonadati</taxon>
        <taxon>Pseudomonadota</taxon>
        <taxon>Betaproteobacteria</taxon>
        <taxon>Burkholderiales</taxon>
        <taxon>Comamonadaceae</taxon>
        <taxon>Variovorax</taxon>
    </lineage>
</organism>
<evidence type="ECO:0000313" key="2">
    <source>
        <dbReference type="EMBL" id="OAK63677.1"/>
    </source>
</evidence>
<proteinExistence type="predicted"/>
<dbReference type="Proteomes" id="UP000077852">
    <property type="component" value="Unassembled WGS sequence"/>
</dbReference>